<gene>
    <name evidence="2" type="ORF">KXQ929_LOCUS53875</name>
</gene>
<organism evidence="2 3">
    <name type="scientific">Adineta steineri</name>
    <dbReference type="NCBI Taxonomy" id="433720"/>
    <lineage>
        <taxon>Eukaryota</taxon>
        <taxon>Metazoa</taxon>
        <taxon>Spiralia</taxon>
        <taxon>Gnathifera</taxon>
        <taxon>Rotifera</taxon>
        <taxon>Eurotatoria</taxon>
        <taxon>Bdelloidea</taxon>
        <taxon>Adinetida</taxon>
        <taxon>Adinetidae</taxon>
        <taxon>Adineta</taxon>
    </lineage>
</organism>
<feature type="compositionally biased region" description="Pro residues" evidence="1">
    <location>
        <begin position="65"/>
        <end position="78"/>
    </location>
</feature>
<name>A0A820SA36_9BILA</name>
<reference evidence="2" key="1">
    <citation type="submission" date="2021-02" db="EMBL/GenBank/DDBJ databases">
        <authorList>
            <person name="Nowell W R."/>
        </authorList>
    </citation>
    <scope>NUCLEOTIDE SEQUENCE</scope>
</reference>
<dbReference type="EMBL" id="CAJOBB010031303">
    <property type="protein sequence ID" value="CAF4449647.1"/>
    <property type="molecule type" value="Genomic_DNA"/>
</dbReference>
<feature type="compositionally biased region" description="Polar residues" evidence="1">
    <location>
        <begin position="1"/>
        <end position="17"/>
    </location>
</feature>
<feature type="compositionally biased region" description="Low complexity" evidence="1">
    <location>
        <begin position="18"/>
        <end position="28"/>
    </location>
</feature>
<feature type="region of interest" description="Disordered" evidence="1">
    <location>
        <begin position="1"/>
        <end position="83"/>
    </location>
</feature>
<dbReference type="AlphaFoldDB" id="A0A820SA36"/>
<evidence type="ECO:0000256" key="1">
    <source>
        <dbReference type="SAM" id="MobiDB-lite"/>
    </source>
</evidence>
<evidence type="ECO:0000313" key="3">
    <source>
        <dbReference type="Proteomes" id="UP000663868"/>
    </source>
</evidence>
<comment type="caution">
    <text evidence="2">The sequence shown here is derived from an EMBL/GenBank/DDBJ whole genome shotgun (WGS) entry which is preliminary data.</text>
</comment>
<feature type="compositionally biased region" description="Low complexity" evidence="1">
    <location>
        <begin position="50"/>
        <end position="64"/>
    </location>
</feature>
<sequence>MTPSLSLSTTNMSTFKTNNINNNNNNNNPLPSKPSEVKRRSNNRKQIYATITSNNKTNENETSSAPPPPPPPPPPPFPINFNSINKVEQPIPSVQSKPIKVESITTTTTTNDFQVQIEQAKNRLKKIDKETSSKSIFNI</sequence>
<accession>A0A820SA36</accession>
<protein>
    <submittedName>
        <fullName evidence="2">Uncharacterized protein</fullName>
    </submittedName>
</protein>
<feature type="non-terminal residue" evidence="2">
    <location>
        <position position="139"/>
    </location>
</feature>
<proteinExistence type="predicted"/>
<dbReference type="Proteomes" id="UP000663868">
    <property type="component" value="Unassembled WGS sequence"/>
</dbReference>
<evidence type="ECO:0000313" key="2">
    <source>
        <dbReference type="EMBL" id="CAF4449647.1"/>
    </source>
</evidence>